<comment type="caution">
    <text evidence="2">The sequence shown here is derived from an EMBL/GenBank/DDBJ whole genome shotgun (WGS) entry which is preliminary data.</text>
</comment>
<protein>
    <submittedName>
        <fullName evidence="2">Glycosyltransferase</fullName>
    </submittedName>
</protein>
<dbReference type="EMBL" id="JAFBJK010000005">
    <property type="protein sequence ID" value="MBT8728009.1"/>
    <property type="molecule type" value="Genomic_DNA"/>
</dbReference>
<organism evidence="2 3">
    <name type="scientific">Bacteroides uniformis</name>
    <dbReference type="NCBI Taxonomy" id="820"/>
    <lineage>
        <taxon>Bacteria</taxon>
        <taxon>Pseudomonadati</taxon>
        <taxon>Bacteroidota</taxon>
        <taxon>Bacteroidia</taxon>
        <taxon>Bacteroidales</taxon>
        <taxon>Bacteroidaceae</taxon>
        <taxon>Bacteroides</taxon>
    </lineage>
</organism>
<name>A0ABS5X7T9_BACUN</name>
<dbReference type="PANTHER" id="PTHR22916:SF3">
    <property type="entry name" value="UDP-GLCNAC:BETAGAL BETA-1,3-N-ACETYLGLUCOSAMINYLTRANSFERASE-LIKE PROTEIN 1"/>
    <property type="match status" value="1"/>
</dbReference>
<dbReference type="Pfam" id="PF00535">
    <property type="entry name" value="Glycos_transf_2"/>
    <property type="match status" value="1"/>
</dbReference>
<keyword evidence="3" id="KW-1185">Reference proteome</keyword>
<dbReference type="PANTHER" id="PTHR22916">
    <property type="entry name" value="GLYCOSYLTRANSFERASE"/>
    <property type="match status" value="1"/>
</dbReference>
<evidence type="ECO:0000313" key="2">
    <source>
        <dbReference type="EMBL" id="MBT8728009.1"/>
    </source>
</evidence>
<reference evidence="2 3" key="1">
    <citation type="submission" date="2020-12" db="EMBL/GenBank/DDBJ databases">
        <title>Microorganisms.</title>
        <authorList>
            <person name="Matos J."/>
            <person name="Faleiro L."/>
            <person name="Duarte I."/>
        </authorList>
    </citation>
    <scope>NUCLEOTIDE SEQUENCE [LARGE SCALE GENOMIC DNA]</scope>
    <source>
        <strain evidence="2 3">PtFD3Pch2</strain>
    </source>
</reference>
<dbReference type="Proteomes" id="UP001196342">
    <property type="component" value="Unassembled WGS sequence"/>
</dbReference>
<dbReference type="Gene3D" id="3.90.550.10">
    <property type="entry name" value="Spore Coat Polysaccharide Biosynthesis Protein SpsA, Chain A"/>
    <property type="match status" value="1"/>
</dbReference>
<sequence>MISVCIATYNGGKFLVEQLQSILCQLGKDDEVIISDDGSTDNTYFLVMSMRDNRIKFYQHQSDSFLLPHEKATLNFEHALKYAKGDYIFLSDQDDVWVENKVEIMCKYLRYYSYVVSDCYITDSNLNIIANTRFNKKERITKNKYLAVVWRTPYQGSCAAFRREVLMKALPFPPKIQSHDRWIGNVAAFYFSVKLIPEKLIYYRRHESNTSTSSEGKSNVCIMKRIQYRLCYIKGLLQIINR</sequence>
<dbReference type="SUPFAM" id="SSF53448">
    <property type="entry name" value="Nucleotide-diphospho-sugar transferases"/>
    <property type="match status" value="1"/>
</dbReference>
<proteinExistence type="predicted"/>
<dbReference type="InterPro" id="IPR029044">
    <property type="entry name" value="Nucleotide-diphossugar_trans"/>
</dbReference>
<feature type="domain" description="Glycosyltransferase 2-like" evidence="1">
    <location>
        <begin position="3"/>
        <end position="168"/>
    </location>
</feature>
<evidence type="ECO:0000313" key="3">
    <source>
        <dbReference type="Proteomes" id="UP001196342"/>
    </source>
</evidence>
<dbReference type="InterPro" id="IPR001173">
    <property type="entry name" value="Glyco_trans_2-like"/>
</dbReference>
<gene>
    <name evidence="2" type="ORF">JQN06_17940</name>
</gene>
<accession>A0ABS5X7T9</accession>
<evidence type="ECO:0000259" key="1">
    <source>
        <dbReference type="Pfam" id="PF00535"/>
    </source>
</evidence>